<dbReference type="InterPro" id="IPR013783">
    <property type="entry name" value="Ig-like_fold"/>
</dbReference>
<dbReference type="EMBL" id="UINC01007323">
    <property type="protein sequence ID" value="SVA32682.1"/>
    <property type="molecule type" value="Genomic_DNA"/>
</dbReference>
<organism evidence="2">
    <name type="scientific">marine metagenome</name>
    <dbReference type="NCBI Taxonomy" id="408172"/>
    <lineage>
        <taxon>unclassified sequences</taxon>
        <taxon>metagenomes</taxon>
        <taxon>ecological metagenomes</taxon>
    </lineage>
</organism>
<keyword evidence="1" id="KW-0175">Coiled coil</keyword>
<evidence type="ECO:0000313" key="2">
    <source>
        <dbReference type="EMBL" id="SVA32682.1"/>
    </source>
</evidence>
<dbReference type="Gene3D" id="2.60.40.10">
    <property type="entry name" value="Immunoglobulins"/>
    <property type="match status" value="1"/>
</dbReference>
<evidence type="ECO:0000256" key="1">
    <source>
        <dbReference type="SAM" id="Coils"/>
    </source>
</evidence>
<accession>A0A381UX19</accession>
<sequence>MAWLLLLGIVFAVNVKQKAKKNFTVTGVVQNSAGEKIKKVKLSIINEEGKEVADGKSKGGGEFKFKKIRAGSYTLMGEHKKEGKGDVKFTLNTTDVDLTLIISDGEISNTLSQTNSETEITEQRVILPQQRQKPAKPKLKFEDLFFEYESNLKALETEIDSLKRVVKGYQKGQTMPNVSRELLDLIKVPTFQHRVELQNGTVVAGDLLEESDSTLTLKTQIGTLVLKKEMVVRMDELEKPGPKVILLGEPFIDYYPDRQIFSGRVKNVGEIRADFVRIIGNLFDQTTSITGTDSIFVKGTRIVYESNVVADTALEPEQTAPYTLTVPITKGRKAEYHTMDIHWEETK</sequence>
<dbReference type="AlphaFoldDB" id="A0A381UX19"/>
<evidence type="ECO:0008006" key="3">
    <source>
        <dbReference type="Google" id="ProtNLM"/>
    </source>
</evidence>
<name>A0A381UX19_9ZZZZ</name>
<dbReference type="SUPFAM" id="SSF49478">
    <property type="entry name" value="Cna protein B-type domain"/>
    <property type="match status" value="1"/>
</dbReference>
<gene>
    <name evidence="2" type="ORF">METZ01_LOCUS85536</name>
</gene>
<protein>
    <recommendedName>
        <fullName evidence="3">Carboxypeptidase regulatory-like domain-containing protein</fullName>
    </recommendedName>
</protein>
<proteinExistence type="predicted"/>
<feature type="coiled-coil region" evidence="1">
    <location>
        <begin position="145"/>
        <end position="172"/>
    </location>
</feature>
<reference evidence="2" key="1">
    <citation type="submission" date="2018-05" db="EMBL/GenBank/DDBJ databases">
        <authorList>
            <person name="Lanie J.A."/>
            <person name="Ng W.-L."/>
            <person name="Kazmierczak K.M."/>
            <person name="Andrzejewski T.M."/>
            <person name="Davidsen T.M."/>
            <person name="Wayne K.J."/>
            <person name="Tettelin H."/>
            <person name="Glass J.I."/>
            <person name="Rusch D."/>
            <person name="Podicherti R."/>
            <person name="Tsui H.-C.T."/>
            <person name="Winkler M.E."/>
        </authorList>
    </citation>
    <scope>NUCLEOTIDE SEQUENCE</scope>
</reference>